<evidence type="ECO:0000256" key="3">
    <source>
        <dbReference type="ARBA" id="ARBA00022691"/>
    </source>
</evidence>
<keyword evidence="7" id="KW-1185">Reference proteome</keyword>
<dbReference type="RefSeq" id="WP_340542023.1">
    <property type="nucleotide sequence ID" value="NZ_JBBLXS010000546.1"/>
</dbReference>
<gene>
    <name evidence="6" type="ORF">WMG39_25710</name>
</gene>
<dbReference type="InterPro" id="IPR050953">
    <property type="entry name" value="N4_N6_ade-DNA_methylase"/>
</dbReference>
<dbReference type="Pfam" id="PF22240">
    <property type="entry name" value="ISP_coupler"/>
    <property type="match status" value="1"/>
</dbReference>
<dbReference type="Proteomes" id="UP001384579">
    <property type="component" value="Unassembled WGS sequence"/>
</dbReference>
<evidence type="ECO:0000256" key="2">
    <source>
        <dbReference type="ARBA" id="ARBA00022679"/>
    </source>
</evidence>
<dbReference type="PANTHER" id="PTHR33841:SF5">
    <property type="entry name" value="DNA METHYLASE (MODIFICATION METHYLASE) (METHYLTRANSFERASE)-RELATED"/>
    <property type="match status" value="1"/>
</dbReference>
<keyword evidence="3" id="KW-0949">S-adenosyl-L-methionine</keyword>
<evidence type="ECO:0000259" key="4">
    <source>
        <dbReference type="Pfam" id="PF02384"/>
    </source>
</evidence>
<dbReference type="EMBL" id="JBBLXS010000546">
    <property type="protein sequence ID" value="MEK0188212.1"/>
    <property type="molecule type" value="Genomic_DNA"/>
</dbReference>
<evidence type="ECO:0000259" key="5">
    <source>
        <dbReference type="Pfam" id="PF22240"/>
    </source>
</evidence>
<protein>
    <submittedName>
        <fullName evidence="6">N-6 DNA methylase</fullName>
    </submittedName>
</protein>
<dbReference type="GO" id="GO:0032259">
    <property type="term" value="P:methylation"/>
    <property type="evidence" value="ECO:0007669"/>
    <property type="project" value="UniProtKB-KW"/>
</dbReference>
<name>A0ABU8YUR1_9CYAN</name>
<feature type="domain" description="DNA methylase adenine-specific" evidence="4">
    <location>
        <begin position="286"/>
        <end position="438"/>
    </location>
</feature>
<feature type="non-terminal residue" evidence="6">
    <location>
        <position position="450"/>
    </location>
</feature>
<reference evidence="6 7" key="1">
    <citation type="journal article" date="2020" name="Harmful Algae">
        <title>Molecular and morphological characterization of a novel dihydroanatoxin-a producing Microcoleus species (cyanobacteria) from the Russian River, California, USA.</title>
        <authorList>
            <person name="Conklin K.Y."/>
            <person name="Stancheva R."/>
            <person name="Otten T.G."/>
            <person name="Fadness R."/>
            <person name="Boyer G.L."/>
            <person name="Read B."/>
            <person name="Zhang X."/>
            <person name="Sheath R.G."/>
        </authorList>
    </citation>
    <scope>NUCLEOTIDE SEQUENCE [LARGE SCALE GENOMIC DNA]</scope>
    <source>
        <strain evidence="6 7">PTRS2</strain>
    </source>
</reference>
<keyword evidence="1 6" id="KW-0489">Methyltransferase</keyword>
<proteinExistence type="predicted"/>
<evidence type="ECO:0000256" key="1">
    <source>
        <dbReference type="ARBA" id="ARBA00022603"/>
    </source>
</evidence>
<evidence type="ECO:0000313" key="6">
    <source>
        <dbReference type="EMBL" id="MEK0188212.1"/>
    </source>
</evidence>
<dbReference type="PANTHER" id="PTHR33841">
    <property type="entry name" value="DNA METHYLTRANSFERASE YEEA-RELATED"/>
    <property type="match status" value="1"/>
</dbReference>
<comment type="caution">
    <text evidence="6">The sequence shown here is derived from an EMBL/GenBank/DDBJ whole genome shotgun (WGS) entry which is preliminary data.</text>
</comment>
<dbReference type="Pfam" id="PF02384">
    <property type="entry name" value="N6_Mtase"/>
    <property type="match status" value="1"/>
</dbReference>
<evidence type="ECO:0000313" key="7">
    <source>
        <dbReference type="Proteomes" id="UP001384579"/>
    </source>
</evidence>
<dbReference type="InterPro" id="IPR003356">
    <property type="entry name" value="DNA_methylase_A-5"/>
</dbReference>
<dbReference type="PRINTS" id="PR00507">
    <property type="entry name" value="N12N6MTFRASE"/>
</dbReference>
<accession>A0ABU8YUR1</accession>
<dbReference type="GO" id="GO:0008168">
    <property type="term" value="F:methyltransferase activity"/>
    <property type="evidence" value="ECO:0007669"/>
    <property type="project" value="UniProtKB-KW"/>
</dbReference>
<dbReference type="Gene3D" id="3.40.50.150">
    <property type="entry name" value="Vaccinia Virus protein VP39"/>
    <property type="match status" value="1"/>
</dbReference>
<organism evidence="6 7">
    <name type="scientific">Microcoleus anatoxicus PTRS2</name>
    <dbReference type="NCBI Taxonomy" id="2705321"/>
    <lineage>
        <taxon>Bacteria</taxon>
        <taxon>Bacillati</taxon>
        <taxon>Cyanobacteriota</taxon>
        <taxon>Cyanophyceae</taxon>
        <taxon>Oscillatoriophycideae</taxon>
        <taxon>Oscillatoriales</taxon>
        <taxon>Microcoleaceae</taxon>
        <taxon>Microcoleus</taxon>
        <taxon>Microcoleus anatoxicus</taxon>
    </lineage>
</organism>
<dbReference type="InterPro" id="IPR053980">
    <property type="entry name" value="ISP_coupler"/>
</dbReference>
<keyword evidence="2" id="KW-0808">Transferase</keyword>
<feature type="domain" description="Type ISP restriction-modification enzyme coupler" evidence="5">
    <location>
        <begin position="161"/>
        <end position="281"/>
    </location>
</feature>
<sequence>MPNLNLKPTHQPVKAYYNALGQFAKLGISHELAVKDAFADLLKSCCQQFGWTLVPEKEMKIGNKRIRVDGELVRADSLRHGIWEAKDTHDKLEREVKQKFAVGYPKDNIIFQAPERAIIWQGGKQLCDEDITKPQSLVDTLKLFFEYRTPAIAQWEVAAAEFGSRVKDLAGKMISLIDGQRKTNKRFIQAFNDFTAVCRQSINPNLSEAAVEEMLIQHILTERIFRRIFDNQDFTNRNIIAVEIEKVINALTSKSFSRDHFLGEVDYFYRALEEAAATIDEFSEKQHFLNTIYEKFFQGFAIKVADTHGIVYTPQPIVNFMVKSVEDILQKEFGKSLSDKGVHILDPFVGTGNFMMRVMREIRKTALPQKYADELHCNELMLLPYYIASMNIEHEYFEATGTYQPFEGICLVDTFSDQKVQQLSLFTAANTARVERQRSSPIFVVVGNPP</sequence>
<dbReference type="InterPro" id="IPR029063">
    <property type="entry name" value="SAM-dependent_MTases_sf"/>
</dbReference>
<dbReference type="SUPFAM" id="SSF53335">
    <property type="entry name" value="S-adenosyl-L-methionine-dependent methyltransferases"/>
    <property type="match status" value="1"/>
</dbReference>